<dbReference type="InterPro" id="IPR018165">
    <property type="entry name" value="Ala-tRNA-synth_IIc_core"/>
</dbReference>
<dbReference type="GO" id="GO:0030170">
    <property type="term" value="F:pyridoxal phosphate binding"/>
    <property type="evidence" value="ECO:0007669"/>
    <property type="project" value="InterPro"/>
</dbReference>
<comment type="catalytic activity">
    <reaction evidence="37">
        <text>oxaloacetate + L-alanine = L-aspartate + pyruvate</text>
        <dbReference type="Rhea" id="RHEA:77347"/>
        <dbReference type="ChEBI" id="CHEBI:15361"/>
        <dbReference type="ChEBI" id="CHEBI:16452"/>
        <dbReference type="ChEBI" id="CHEBI:29991"/>
        <dbReference type="ChEBI" id="CHEBI:57972"/>
    </reaction>
</comment>
<dbReference type="Pfam" id="PF07973">
    <property type="entry name" value="tRNA_SAD"/>
    <property type="match status" value="1"/>
</dbReference>
<organism evidence="42 43">
    <name type="scientific">Vanessa tameamea</name>
    <name type="common">Kamehameha butterfly</name>
    <dbReference type="NCBI Taxonomy" id="334116"/>
    <lineage>
        <taxon>Eukaryota</taxon>
        <taxon>Metazoa</taxon>
        <taxon>Ecdysozoa</taxon>
        <taxon>Arthropoda</taxon>
        <taxon>Hexapoda</taxon>
        <taxon>Insecta</taxon>
        <taxon>Pterygota</taxon>
        <taxon>Neoptera</taxon>
        <taxon>Endopterygota</taxon>
        <taxon>Lepidoptera</taxon>
        <taxon>Glossata</taxon>
        <taxon>Ditrysia</taxon>
        <taxon>Papilionoidea</taxon>
        <taxon>Nymphalidae</taxon>
        <taxon>Nymphalinae</taxon>
        <taxon>Vanessa</taxon>
    </lineage>
</organism>
<evidence type="ECO:0000256" key="11">
    <source>
        <dbReference type="ARBA" id="ARBA00023128"/>
    </source>
</evidence>
<evidence type="ECO:0000256" key="31">
    <source>
        <dbReference type="ARBA" id="ARBA00044258"/>
    </source>
</evidence>
<proteinExistence type="inferred from homology"/>
<evidence type="ECO:0000256" key="36">
    <source>
        <dbReference type="ARBA" id="ARBA00048760"/>
    </source>
</evidence>
<dbReference type="InterPro" id="IPR015421">
    <property type="entry name" value="PyrdxlP-dep_Trfase_major"/>
</dbReference>
<evidence type="ECO:0000256" key="1">
    <source>
        <dbReference type="ARBA" id="ARBA00001933"/>
    </source>
</evidence>
<dbReference type="InterPro" id="IPR015424">
    <property type="entry name" value="PyrdxlP-dep_Trfase"/>
</dbReference>
<dbReference type="PROSITE" id="PS50860">
    <property type="entry name" value="AA_TRNA_LIGASE_II_ALA"/>
    <property type="match status" value="1"/>
</dbReference>
<keyword evidence="9" id="KW-0663">Pyridoxal phosphate</keyword>
<dbReference type="CDD" id="cd00610">
    <property type="entry name" value="OAT_like"/>
    <property type="match status" value="1"/>
</dbReference>
<keyword evidence="8" id="KW-0808">Transferase</keyword>
<dbReference type="Gene3D" id="2.40.30.130">
    <property type="match status" value="1"/>
</dbReference>
<evidence type="ECO:0000256" key="19">
    <source>
        <dbReference type="ARBA" id="ARBA00043669"/>
    </source>
</evidence>
<evidence type="ECO:0000256" key="26">
    <source>
        <dbReference type="ARBA" id="ARBA00043798"/>
    </source>
</evidence>
<dbReference type="InterPro" id="IPR015422">
    <property type="entry name" value="PyrdxlP-dep_Trfase_small"/>
</dbReference>
<dbReference type="PROSITE" id="PS00600">
    <property type="entry name" value="AA_TRANSFER_CLASS_3"/>
    <property type="match status" value="1"/>
</dbReference>
<comment type="catalytic activity">
    <reaction evidence="38">
        <text>N(omega),N('omega)-dimethyl-L-arginine + glyoxylate = 5-(3,3'-dimethylguanidino)-2-oxopentanoate + glycine</text>
        <dbReference type="Rhea" id="RHEA:77315"/>
        <dbReference type="ChEBI" id="CHEBI:36655"/>
        <dbReference type="ChEBI" id="CHEBI:57305"/>
        <dbReference type="ChEBI" id="CHEBI:197308"/>
        <dbReference type="ChEBI" id="CHEBI:197310"/>
    </reaction>
</comment>
<dbReference type="Gene3D" id="3.90.1150.10">
    <property type="entry name" value="Aspartate Aminotransferase, domain 1"/>
    <property type="match status" value="1"/>
</dbReference>
<dbReference type="SUPFAM" id="SSF53383">
    <property type="entry name" value="PLP-dependent transferases"/>
    <property type="match status" value="1"/>
</dbReference>
<evidence type="ECO:0000256" key="12">
    <source>
        <dbReference type="ARBA" id="ARBA00033660"/>
    </source>
</evidence>
<dbReference type="OMA" id="VVQKIDW"/>
<evidence type="ECO:0000256" key="29">
    <source>
        <dbReference type="ARBA" id="ARBA00044055"/>
    </source>
</evidence>
<comment type="catalytic activity">
    <reaction evidence="23">
        <text>2-oxobutanoate + L-alanine = (2S)-2-aminobutanoate + pyruvate</text>
        <dbReference type="Rhea" id="RHEA:77355"/>
        <dbReference type="ChEBI" id="CHEBI:15361"/>
        <dbReference type="ChEBI" id="CHEBI:16763"/>
        <dbReference type="ChEBI" id="CHEBI:57972"/>
        <dbReference type="ChEBI" id="CHEBI:74359"/>
        <dbReference type="EC" id="2.6.1.44"/>
    </reaction>
</comment>
<feature type="coiled-coil region" evidence="40">
    <location>
        <begin position="723"/>
        <end position="750"/>
    </location>
</feature>
<keyword evidence="11" id="KW-0496">Mitochondrion</keyword>
<dbReference type="GO" id="GO:0046872">
    <property type="term" value="F:metal ion binding"/>
    <property type="evidence" value="ECO:0007669"/>
    <property type="project" value="UniProtKB-KW"/>
</dbReference>
<evidence type="ECO:0000256" key="3">
    <source>
        <dbReference type="ARBA" id="ARBA00008429"/>
    </source>
</evidence>
<name>A0A8B8HS23_VANTA</name>
<comment type="catalytic activity">
    <reaction evidence="12">
        <text>glyoxylate + L-alanine = glycine + pyruvate</text>
        <dbReference type="Rhea" id="RHEA:24248"/>
        <dbReference type="ChEBI" id="CHEBI:15361"/>
        <dbReference type="ChEBI" id="CHEBI:36655"/>
        <dbReference type="ChEBI" id="CHEBI:57305"/>
        <dbReference type="ChEBI" id="CHEBI:57972"/>
        <dbReference type="EC" id="2.6.1.44"/>
    </reaction>
    <physiologicalReaction direction="left-to-right" evidence="12">
        <dbReference type="Rhea" id="RHEA:24249"/>
    </physiologicalReaction>
</comment>
<dbReference type="EC" id="2.6.1.44" evidence="6"/>
<evidence type="ECO:0000256" key="6">
    <source>
        <dbReference type="ARBA" id="ARBA00013049"/>
    </source>
</evidence>
<dbReference type="Pfam" id="PF00202">
    <property type="entry name" value="Aminotran_3"/>
    <property type="match status" value="1"/>
</dbReference>
<dbReference type="GO" id="GO:0043039">
    <property type="term" value="P:tRNA aminoacylation"/>
    <property type="evidence" value="ECO:0007669"/>
    <property type="project" value="InterPro"/>
</dbReference>
<evidence type="ECO:0000256" key="35">
    <source>
        <dbReference type="ARBA" id="ARBA00048560"/>
    </source>
</evidence>
<dbReference type="AlphaFoldDB" id="A0A8B8HS23"/>
<evidence type="ECO:0000256" key="15">
    <source>
        <dbReference type="ARBA" id="ARBA00041662"/>
    </source>
</evidence>
<evidence type="ECO:0000256" key="4">
    <source>
        <dbReference type="ARBA" id="ARBA00008954"/>
    </source>
</evidence>
<evidence type="ECO:0000256" key="28">
    <source>
        <dbReference type="ARBA" id="ARBA00043826"/>
    </source>
</evidence>
<dbReference type="InterPro" id="IPR005814">
    <property type="entry name" value="Aminotrans_3"/>
</dbReference>
<evidence type="ECO:0000256" key="14">
    <source>
        <dbReference type="ARBA" id="ARBA00039862"/>
    </source>
</evidence>
<evidence type="ECO:0000256" key="8">
    <source>
        <dbReference type="ARBA" id="ARBA00022679"/>
    </source>
</evidence>
<evidence type="ECO:0000256" key="30">
    <source>
        <dbReference type="ARBA" id="ARBA00044257"/>
    </source>
</evidence>
<dbReference type="GO" id="GO:0019481">
    <property type="term" value="P:L-alanine catabolic process, by transamination"/>
    <property type="evidence" value="ECO:0007669"/>
    <property type="project" value="TreeGrafter"/>
</dbReference>
<evidence type="ECO:0000256" key="7">
    <source>
        <dbReference type="ARBA" id="ARBA00022576"/>
    </source>
</evidence>
<dbReference type="GO" id="GO:0009436">
    <property type="term" value="P:glyoxylate catabolic process"/>
    <property type="evidence" value="ECO:0007669"/>
    <property type="project" value="TreeGrafter"/>
</dbReference>
<sequence length="859" mass="95397">MANRVTRNSYKILTRQLSTAFPKCDFKPNTYSGPSFQKTNKIKADHIAPAICNIYKRPLVLHQGHMQWLFDHDGRRYLDLFGGIVTVSVGHCHPKVSAALHEQIDSLWHVTNIYRHPKIYEYVEKLIAKFPGDLKVVYLVNSGTEANDLALLLAKAYTGSNDVISLQSCYHGYSSTVMGLTATQSYRMPIPVPSGMHHAMLPDPYRGIWGGCRDSISQVKNSCACAGDCVTSDKYVHQLSELLENSVPAGRVAAFFAESIQGVNGAVQFPKGYIKKAVELIRKHGGLFVADEVQTGFGRTGDAFWGFQNHGVQPDIVTLAKGIGNGFPLGAVVTTKAIAEAHTKSSYFNTFGGNPMAAAVGKAVLEVIEEEGLQQNCKETGRYFLEQLMELQNSHPVIGDVRGKGLMIGLELVEPGTKQPLNSGDASEILESIKDLGILIGTGGRWRNVLRIKPPMCINKKDFTSKVIKCEETKEPIVEYGKVSKFEGFQITLENTILFPAGGGQPFDLGWLNDVEVLQVLRKGDQAIHFTQQPIEIGTDVVQKIDWSRRFDHMQQHSGQHLLSAILERDHSLPTTSWWLGGDECFVELDSTSVSDETVQVAEEQCNKHIRSATPVTVKFLKANDPDLNEAHTRGLPKDCMDTIRVICIGDIDENLCCGTHVTNLSQLQMIKLLGVEPGKKGKTNLRFLVGNRVTKSFQRMLDREKALIGLLKNEPVKHEELVSKLQRNLKITNKNLQNVLSELAQYEIDKIRNTQPTPKYLFMFKKEANSDFNRAICKGLENEDIFVFVASEDQDKPKEGQIIIQGAESDFKALGQQITDLLKCKGAFKNGKFQGKAGDLGGINKCKMLIEDYFNNVV</sequence>
<keyword evidence="42" id="KW-1185">Reference proteome</keyword>
<comment type="similarity">
    <text evidence="4">Belongs to the class-III pyridoxal-phosphate-dependent aminotransferase family.</text>
</comment>
<evidence type="ECO:0000256" key="21">
    <source>
        <dbReference type="ARBA" id="ARBA00043726"/>
    </source>
</evidence>
<evidence type="ECO:0000256" key="40">
    <source>
        <dbReference type="SAM" id="Coils"/>
    </source>
</evidence>
<evidence type="ECO:0000256" key="27">
    <source>
        <dbReference type="ARBA" id="ARBA00043825"/>
    </source>
</evidence>
<dbReference type="GO" id="GO:0005739">
    <property type="term" value="C:mitochondrion"/>
    <property type="evidence" value="ECO:0007669"/>
    <property type="project" value="UniProtKB-SubCell"/>
</dbReference>
<dbReference type="InterPro" id="IPR049704">
    <property type="entry name" value="Aminotrans_3_PPA_site"/>
</dbReference>
<feature type="domain" description="Alanyl-transfer RNA synthetases family profile" evidence="41">
    <location>
        <begin position="366"/>
        <end position="700"/>
    </location>
</feature>
<evidence type="ECO:0000256" key="22">
    <source>
        <dbReference type="ARBA" id="ARBA00043749"/>
    </source>
</evidence>
<evidence type="ECO:0000256" key="39">
    <source>
        <dbReference type="ARBA" id="ARBA00058068"/>
    </source>
</evidence>
<protein>
    <recommendedName>
        <fullName evidence="14">Alanine--glyoxylate aminotransferase 2, mitochondrial</fullName>
        <ecNumber evidence="29">2.6.1.18</ecNumber>
        <ecNumber evidence="13">2.6.1.40</ecNumber>
        <ecNumber evidence="6">2.6.1.44</ecNumber>
    </recommendedName>
    <alternativeName>
        <fullName evidence="15">(R)-3-amino-2-methylpropionate--pyruvate transaminase</fullName>
    </alternativeName>
    <alternativeName>
        <fullName evidence="17">Beta-ALAAT II</fullName>
    </alternativeName>
    <alternativeName>
        <fullName evidence="18">Beta-alanine-pyruvate aminotransferase</fullName>
    </alternativeName>
    <alternativeName>
        <fullName evidence="31">D-3-aminoisobutyrate-pyruvate aminotransferase</fullName>
    </alternativeName>
    <alternativeName>
        <fullName evidence="16">D-AIBAT</fullName>
    </alternativeName>
    <alternativeName>
        <fullName evidence="30">D-beta-aminoisobutyrate-pyruvate aminotransferase</fullName>
    </alternativeName>
</protein>
<dbReference type="GO" id="GO:0005524">
    <property type="term" value="F:ATP binding"/>
    <property type="evidence" value="ECO:0007669"/>
    <property type="project" value="InterPro"/>
</dbReference>
<dbReference type="InterPro" id="IPR009000">
    <property type="entry name" value="Transl_B-barrel_sf"/>
</dbReference>
<comment type="catalytic activity">
    <reaction evidence="35">
        <text>N(omega),N(omega)-dimethyl-L-arginine + 2-oxobutanoate = 5-(3,3-dimethylguanidino)-2-oxopentanoate + (2S)-2-aminobutanoate</text>
        <dbReference type="Rhea" id="RHEA:77351"/>
        <dbReference type="ChEBI" id="CHEBI:16763"/>
        <dbReference type="ChEBI" id="CHEBI:58326"/>
        <dbReference type="ChEBI" id="CHEBI:74359"/>
        <dbReference type="ChEBI" id="CHEBI:197301"/>
    </reaction>
</comment>
<evidence type="ECO:0000256" key="33">
    <source>
        <dbReference type="ARBA" id="ARBA00048264"/>
    </source>
</evidence>
<comment type="catalytic activity">
    <reaction evidence="32">
        <text>N(omega),N(omega)-dimethyl-L-arginine + glyoxylate = 5-(3,3-dimethylguanidino)-2-oxopentanoate + glycine</text>
        <dbReference type="Rhea" id="RHEA:77311"/>
        <dbReference type="ChEBI" id="CHEBI:36655"/>
        <dbReference type="ChEBI" id="CHEBI:57305"/>
        <dbReference type="ChEBI" id="CHEBI:58326"/>
        <dbReference type="ChEBI" id="CHEBI:197301"/>
    </reaction>
</comment>
<dbReference type="SUPFAM" id="SSF55186">
    <property type="entry name" value="ThrRS/AlaRS common domain"/>
    <property type="match status" value="1"/>
</dbReference>
<comment type="catalytic activity">
    <reaction evidence="36">
        <text>N(omega)-methyl-L-arginine + glyoxylate = 5-(3-methylguanidino)-2-oxopentanoate + glycine</text>
        <dbReference type="Rhea" id="RHEA:77323"/>
        <dbReference type="ChEBI" id="CHEBI:36655"/>
        <dbReference type="ChEBI" id="CHEBI:57305"/>
        <dbReference type="ChEBI" id="CHEBI:114953"/>
        <dbReference type="ChEBI" id="CHEBI:197314"/>
    </reaction>
</comment>
<dbReference type="Gene3D" id="3.40.640.10">
    <property type="entry name" value="Type I PLP-dependent aspartate aminotransferase-like (Major domain)"/>
    <property type="match status" value="1"/>
</dbReference>
<evidence type="ECO:0000313" key="42">
    <source>
        <dbReference type="Proteomes" id="UP001652626"/>
    </source>
</evidence>
<dbReference type="RefSeq" id="XP_026487302.2">
    <property type="nucleotide sequence ID" value="XM_026631517.2"/>
</dbReference>
<evidence type="ECO:0000256" key="5">
    <source>
        <dbReference type="ARBA" id="ARBA00011881"/>
    </source>
</evidence>
<comment type="catalytic activity">
    <reaction evidence="28">
        <text>2-oxopentanoate + N(omega),N(omega)-dimethyl-L-arginine = 5-(3,3-dimethylguanidino)-2-oxopentanoate + L-2-aminopentanoate</text>
        <dbReference type="Rhea" id="RHEA:77359"/>
        <dbReference type="ChEBI" id="CHEBI:28644"/>
        <dbReference type="ChEBI" id="CHEBI:58326"/>
        <dbReference type="ChEBI" id="CHEBI:58441"/>
        <dbReference type="ChEBI" id="CHEBI:197301"/>
    </reaction>
</comment>
<evidence type="ECO:0000256" key="10">
    <source>
        <dbReference type="ARBA" id="ARBA00022946"/>
    </source>
</evidence>
<evidence type="ECO:0000313" key="43">
    <source>
        <dbReference type="RefSeq" id="XP_026487302.2"/>
    </source>
</evidence>
<evidence type="ECO:0000256" key="9">
    <source>
        <dbReference type="ARBA" id="ARBA00022898"/>
    </source>
</evidence>
<dbReference type="EC" id="2.6.1.40" evidence="13"/>
<evidence type="ECO:0000256" key="17">
    <source>
        <dbReference type="ARBA" id="ARBA00042611"/>
    </source>
</evidence>
<comment type="catalytic activity">
    <reaction evidence="19">
        <text>N(omega),N(omega)-dimethyl-L-arginine + pyruvate = 5-(3,3-dimethylguanidino)-2-oxopentanoate + L-alanine</text>
        <dbReference type="Rhea" id="RHEA:77303"/>
        <dbReference type="ChEBI" id="CHEBI:15361"/>
        <dbReference type="ChEBI" id="CHEBI:57972"/>
        <dbReference type="ChEBI" id="CHEBI:58326"/>
        <dbReference type="ChEBI" id="CHEBI:197301"/>
    </reaction>
</comment>
<dbReference type="GO" id="GO:0016223">
    <property type="term" value="F:beta-alanine:pyruvate transaminase activity"/>
    <property type="evidence" value="ECO:0007669"/>
    <property type="project" value="UniProtKB-EC"/>
</dbReference>
<evidence type="ECO:0000256" key="38">
    <source>
        <dbReference type="ARBA" id="ARBA00049480"/>
    </source>
</evidence>
<comment type="similarity">
    <text evidence="3">Belongs to the class-II aminoacyl-tRNA synthetase family. Alax-L subfamily.</text>
</comment>
<comment type="catalytic activity">
    <reaction evidence="20">
        <text>(2S)-2-aminobutanoate + glyoxylate = 2-oxobutanoate + glycine</text>
        <dbReference type="Rhea" id="RHEA:77339"/>
        <dbReference type="ChEBI" id="CHEBI:16763"/>
        <dbReference type="ChEBI" id="CHEBI:36655"/>
        <dbReference type="ChEBI" id="CHEBI:57305"/>
        <dbReference type="ChEBI" id="CHEBI:74359"/>
    </reaction>
</comment>
<dbReference type="GeneID" id="113394274"/>
<comment type="subcellular location">
    <subcellularLocation>
        <location evidence="2">Mitochondrion</location>
    </subcellularLocation>
</comment>
<evidence type="ECO:0000256" key="18">
    <source>
        <dbReference type="ARBA" id="ARBA00042669"/>
    </source>
</evidence>
<dbReference type="InterPro" id="IPR018163">
    <property type="entry name" value="Thr/Ala-tRNA-synth_IIc_edit"/>
</dbReference>
<dbReference type="SUPFAM" id="SSF50447">
    <property type="entry name" value="Translation proteins"/>
    <property type="match status" value="1"/>
</dbReference>
<evidence type="ECO:0000256" key="37">
    <source>
        <dbReference type="ARBA" id="ARBA00048916"/>
    </source>
</evidence>
<dbReference type="GO" id="GO:0004812">
    <property type="term" value="F:aminoacyl-tRNA ligase activity"/>
    <property type="evidence" value="ECO:0007669"/>
    <property type="project" value="InterPro"/>
</dbReference>
<dbReference type="EC" id="2.6.1.18" evidence="29"/>
<evidence type="ECO:0000256" key="34">
    <source>
        <dbReference type="ARBA" id="ARBA00048500"/>
    </source>
</evidence>
<comment type="catalytic activity">
    <reaction evidence="34">
        <text>2-oxohexanoate + N(omega),N(omega)-dimethyl-L-arginine = L-2-aminohexanoate + 5-(3,3-dimethylguanidino)-2-oxopentanoate</text>
        <dbReference type="Rhea" id="RHEA:77363"/>
        <dbReference type="ChEBI" id="CHEBI:35177"/>
        <dbReference type="ChEBI" id="CHEBI:58326"/>
        <dbReference type="ChEBI" id="CHEBI:58455"/>
        <dbReference type="ChEBI" id="CHEBI:197301"/>
    </reaction>
</comment>
<dbReference type="GO" id="GO:0008453">
    <property type="term" value="F:alanine-glyoxylate transaminase activity"/>
    <property type="evidence" value="ECO:0007669"/>
    <property type="project" value="UniProtKB-EC"/>
</dbReference>
<dbReference type="Proteomes" id="UP001652626">
    <property type="component" value="Chromosome 16"/>
</dbReference>
<keyword evidence="7 43" id="KW-0032">Aminotransferase</keyword>
<dbReference type="SMART" id="SM00863">
    <property type="entry name" value="tRNA_SAD"/>
    <property type="match status" value="1"/>
</dbReference>
<comment type="subunit">
    <text evidence="5">Homotetramer.</text>
</comment>
<gene>
    <name evidence="43" type="primary">LOC113394274</name>
</gene>
<evidence type="ECO:0000256" key="25">
    <source>
        <dbReference type="ARBA" id="ARBA00043777"/>
    </source>
</evidence>
<comment type="catalytic activity">
    <reaction evidence="21">
        <text>(R)-3-amino-2-methylpropanoate + pyruvate = 2-methyl-3-oxopropanoate + L-alanine</text>
        <dbReference type="Rhea" id="RHEA:18393"/>
        <dbReference type="ChEBI" id="CHEBI:15361"/>
        <dbReference type="ChEBI" id="CHEBI:57700"/>
        <dbReference type="ChEBI" id="CHEBI:57731"/>
        <dbReference type="ChEBI" id="CHEBI:57972"/>
        <dbReference type="EC" id="2.6.1.40"/>
    </reaction>
    <physiologicalReaction direction="left-to-right" evidence="21">
        <dbReference type="Rhea" id="RHEA:18394"/>
    </physiologicalReaction>
</comment>
<dbReference type="Gene3D" id="3.30.980.10">
    <property type="entry name" value="Threonyl-trna Synthetase, Chain A, domain 2"/>
    <property type="match status" value="1"/>
</dbReference>
<dbReference type="GO" id="GO:0006412">
    <property type="term" value="P:translation"/>
    <property type="evidence" value="ECO:0007669"/>
    <property type="project" value="UniProtKB-KW"/>
</dbReference>
<keyword evidence="40" id="KW-0175">Coiled coil</keyword>
<comment type="catalytic activity">
    <reaction evidence="22">
        <text>N(omega),N(omega)-dimethyl-L-arginine + oxaloacetate = 5-(3,3-dimethylguanidino)-2-oxopentanoate + L-aspartate</text>
        <dbReference type="Rhea" id="RHEA:77343"/>
        <dbReference type="ChEBI" id="CHEBI:16452"/>
        <dbReference type="ChEBI" id="CHEBI:29991"/>
        <dbReference type="ChEBI" id="CHEBI:58326"/>
        <dbReference type="ChEBI" id="CHEBI:197301"/>
    </reaction>
</comment>
<comment type="catalytic activity">
    <reaction evidence="26">
        <text>N(omega),N('omega)-dimethyl-L-arginine + pyruvate = 5-(3,3'-dimethylguanidino)-2-oxopentanoate + L-alanine</text>
        <dbReference type="Rhea" id="RHEA:77307"/>
        <dbReference type="ChEBI" id="CHEBI:15361"/>
        <dbReference type="ChEBI" id="CHEBI:57972"/>
        <dbReference type="ChEBI" id="CHEBI:197308"/>
        <dbReference type="ChEBI" id="CHEBI:197310"/>
    </reaction>
</comment>
<evidence type="ECO:0000256" key="32">
    <source>
        <dbReference type="ARBA" id="ARBA00047892"/>
    </source>
</evidence>
<comment type="cofactor">
    <cofactor evidence="1">
        <name>pyridoxal 5'-phosphate</name>
        <dbReference type="ChEBI" id="CHEBI:597326"/>
    </cofactor>
</comment>
<comment type="catalytic activity">
    <reaction evidence="25">
        <text>L-ornithine + pyruvate = 5-amino-2-oxopentanoate + L-alanine</text>
        <dbReference type="Rhea" id="RHEA:77327"/>
        <dbReference type="ChEBI" id="CHEBI:15361"/>
        <dbReference type="ChEBI" id="CHEBI:46911"/>
        <dbReference type="ChEBI" id="CHEBI:57972"/>
        <dbReference type="ChEBI" id="CHEBI:58802"/>
    </reaction>
</comment>
<evidence type="ECO:0000256" key="23">
    <source>
        <dbReference type="ARBA" id="ARBA00043751"/>
    </source>
</evidence>
<evidence type="ECO:0000256" key="24">
    <source>
        <dbReference type="ARBA" id="ARBA00043758"/>
    </source>
</evidence>
<reference evidence="43" key="1">
    <citation type="submission" date="2025-08" db="UniProtKB">
        <authorList>
            <consortium name="RefSeq"/>
        </authorList>
    </citation>
    <scope>IDENTIFICATION</scope>
    <source>
        <tissue evidence="43">Whole body</tissue>
    </source>
</reference>
<evidence type="ECO:0000256" key="16">
    <source>
        <dbReference type="ARBA" id="ARBA00041845"/>
    </source>
</evidence>
<evidence type="ECO:0000259" key="41">
    <source>
        <dbReference type="PROSITE" id="PS50860"/>
    </source>
</evidence>
<comment type="catalytic activity">
    <reaction evidence="24">
        <text>N(omega)-methyl-L-arginine + pyruvate = 5-(3-methylguanidino)-2-oxopentanoate + L-alanine</text>
        <dbReference type="Rhea" id="RHEA:77319"/>
        <dbReference type="ChEBI" id="CHEBI:15361"/>
        <dbReference type="ChEBI" id="CHEBI:57972"/>
        <dbReference type="ChEBI" id="CHEBI:114953"/>
        <dbReference type="ChEBI" id="CHEBI:197314"/>
    </reaction>
</comment>
<dbReference type="InterPro" id="IPR012947">
    <property type="entry name" value="tRNA_SAD"/>
</dbReference>
<evidence type="ECO:0000256" key="20">
    <source>
        <dbReference type="ARBA" id="ARBA00043679"/>
    </source>
</evidence>
<dbReference type="OrthoDB" id="10261433at2759"/>
<dbReference type="PANTHER" id="PTHR45688:SF3">
    <property type="entry name" value="ALANINE--GLYOXYLATE AMINOTRANSFERASE 2, MITOCHONDRIAL"/>
    <property type="match status" value="1"/>
</dbReference>
<keyword evidence="10" id="KW-0809">Transit peptide</keyword>
<comment type="catalytic activity">
    <reaction evidence="27">
        <text>3-oxopropanoate + L-alanine = beta-alanine + pyruvate</text>
        <dbReference type="Rhea" id="RHEA:14077"/>
        <dbReference type="ChEBI" id="CHEBI:15361"/>
        <dbReference type="ChEBI" id="CHEBI:33190"/>
        <dbReference type="ChEBI" id="CHEBI:57966"/>
        <dbReference type="ChEBI" id="CHEBI:57972"/>
        <dbReference type="EC" id="2.6.1.18"/>
    </reaction>
    <physiologicalReaction direction="right-to-left" evidence="27">
        <dbReference type="Rhea" id="RHEA:14079"/>
    </physiologicalReaction>
</comment>
<accession>A0A8B8HS23</accession>
<dbReference type="GO" id="GO:0047305">
    <property type="term" value="F:(R)-3-amino-2-methylpropionate-pyruvate transaminase activity"/>
    <property type="evidence" value="ECO:0007669"/>
    <property type="project" value="UniProtKB-EC"/>
</dbReference>
<evidence type="ECO:0000256" key="13">
    <source>
        <dbReference type="ARBA" id="ARBA00039130"/>
    </source>
</evidence>
<dbReference type="PANTHER" id="PTHR45688">
    <property type="match status" value="1"/>
</dbReference>
<evidence type="ECO:0000256" key="2">
    <source>
        <dbReference type="ARBA" id="ARBA00004173"/>
    </source>
</evidence>
<comment type="catalytic activity">
    <reaction evidence="33">
        <text>L-ornithine + glyoxylate = 5-amino-2-oxopentanoate + glycine</text>
        <dbReference type="Rhea" id="RHEA:77331"/>
        <dbReference type="ChEBI" id="CHEBI:36655"/>
        <dbReference type="ChEBI" id="CHEBI:46911"/>
        <dbReference type="ChEBI" id="CHEBI:57305"/>
        <dbReference type="ChEBI" id="CHEBI:58802"/>
    </reaction>
</comment>
<comment type="function">
    <text evidence="39">Multifunctional aminotransferase with a broad substrate specificity. Catalyzes the conversion of glyoxylate to glycine using alanine as the amino donor. Catalyzes metabolism of not L- but the D-isomer of D-beta-aminoisobutyric acid to generate 2-methyl-3-oxopropanoate and alanine. Catalyzes the transfer of the amino group from beta-alanine to pyruvate to yield L-alanine and 3-oxopropanoate. Can metabolize NG-monomethyl-L-arginine (NMMA), asymmetric NG,NG-dimethyl-L-arginine (ADMA) and symmetric NG,N'G-dimethyl-L-arginine (SDMA). ADMA is a potent inhibitor of nitric-oxide (NO) synthase, and this activity provides mechanism through which the kidney regulates blood pressure.</text>
</comment>